<name>A0ABP6P510_9ACTN</name>
<evidence type="ECO:0000313" key="3">
    <source>
        <dbReference type="Proteomes" id="UP001500320"/>
    </source>
</evidence>
<reference evidence="3" key="1">
    <citation type="journal article" date="2019" name="Int. J. Syst. Evol. Microbiol.">
        <title>The Global Catalogue of Microorganisms (GCM) 10K type strain sequencing project: providing services to taxonomists for standard genome sequencing and annotation.</title>
        <authorList>
            <consortium name="The Broad Institute Genomics Platform"/>
            <consortium name="The Broad Institute Genome Sequencing Center for Infectious Disease"/>
            <person name="Wu L."/>
            <person name="Ma J."/>
        </authorList>
    </citation>
    <scope>NUCLEOTIDE SEQUENCE [LARGE SCALE GENOMIC DNA]</scope>
    <source>
        <strain evidence="3">JCM 9373</strain>
    </source>
</reference>
<feature type="region of interest" description="Disordered" evidence="1">
    <location>
        <begin position="85"/>
        <end position="123"/>
    </location>
</feature>
<dbReference type="Proteomes" id="UP001500320">
    <property type="component" value="Unassembled WGS sequence"/>
</dbReference>
<evidence type="ECO:0000313" key="2">
    <source>
        <dbReference type="EMBL" id="GAA3168055.1"/>
    </source>
</evidence>
<sequence length="123" mass="13665">MVPVREEFSAKETWSLECRCCERIWQEGYTVRRLIDGHGREAVIWEQEGEAVQPPWSGVECARCGSSQVSAFPQGEAELGRAALRAEGAARADQEAGRPPEERLYSPVPHRSPAPALLSRGLY</sequence>
<comment type="caution">
    <text evidence="2">The sequence shown here is derived from an EMBL/GenBank/DDBJ whole genome shotgun (WGS) entry which is preliminary data.</text>
</comment>
<keyword evidence="3" id="KW-1185">Reference proteome</keyword>
<organism evidence="2 3">
    <name type="scientific">Planomonospora alba</name>
    <dbReference type="NCBI Taxonomy" id="161354"/>
    <lineage>
        <taxon>Bacteria</taxon>
        <taxon>Bacillati</taxon>
        <taxon>Actinomycetota</taxon>
        <taxon>Actinomycetes</taxon>
        <taxon>Streptosporangiales</taxon>
        <taxon>Streptosporangiaceae</taxon>
        <taxon>Planomonospora</taxon>
    </lineage>
</organism>
<dbReference type="EMBL" id="BAAAUT010000119">
    <property type="protein sequence ID" value="GAA3168055.1"/>
    <property type="molecule type" value="Genomic_DNA"/>
</dbReference>
<proteinExistence type="predicted"/>
<accession>A0ABP6P510</accession>
<feature type="compositionally biased region" description="Basic and acidic residues" evidence="1">
    <location>
        <begin position="88"/>
        <end position="104"/>
    </location>
</feature>
<protein>
    <submittedName>
        <fullName evidence="2">Uncharacterized protein</fullName>
    </submittedName>
</protein>
<evidence type="ECO:0000256" key="1">
    <source>
        <dbReference type="SAM" id="MobiDB-lite"/>
    </source>
</evidence>
<gene>
    <name evidence="2" type="ORF">GCM10010466_68130</name>
</gene>